<reference evidence="6" key="1">
    <citation type="journal article" date="2020" name="New Phytol.">
        <title>Comparative genomics reveals dynamic genome evolution in host specialist ectomycorrhizal fungi.</title>
        <authorList>
            <person name="Lofgren L.A."/>
            <person name="Nguyen N.H."/>
            <person name="Vilgalys R."/>
            <person name="Ruytinx J."/>
            <person name="Liao H.L."/>
            <person name="Branco S."/>
            <person name="Kuo A."/>
            <person name="LaButti K."/>
            <person name="Lipzen A."/>
            <person name="Andreopoulos W."/>
            <person name="Pangilinan J."/>
            <person name="Riley R."/>
            <person name="Hundley H."/>
            <person name="Na H."/>
            <person name="Barry K."/>
            <person name="Grigoriev I.V."/>
            <person name="Stajich J.E."/>
            <person name="Kennedy P.G."/>
        </authorList>
    </citation>
    <scope>NUCLEOTIDE SEQUENCE</scope>
    <source>
        <strain evidence="6">S12</strain>
    </source>
</reference>
<organism evidence="6 7">
    <name type="scientific">Suillus plorans</name>
    <dbReference type="NCBI Taxonomy" id="116603"/>
    <lineage>
        <taxon>Eukaryota</taxon>
        <taxon>Fungi</taxon>
        <taxon>Dikarya</taxon>
        <taxon>Basidiomycota</taxon>
        <taxon>Agaricomycotina</taxon>
        <taxon>Agaricomycetes</taxon>
        <taxon>Agaricomycetidae</taxon>
        <taxon>Boletales</taxon>
        <taxon>Suillineae</taxon>
        <taxon>Suillaceae</taxon>
        <taxon>Suillus</taxon>
    </lineage>
</organism>
<dbReference type="GO" id="GO:0005975">
    <property type="term" value="P:carbohydrate metabolic process"/>
    <property type="evidence" value="ECO:0007669"/>
    <property type="project" value="InterPro"/>
</dbReference>
<accession>A0A9P7DA53</accession>
<dbReference type="InterPro" id="IPR017853">
    <property type="entry name" value="GH"/>
</dbReference>
<evidence type="ECO:0000313" key="7">
    <source>
        <dbReference type="Proteomes" id="UP000719766"/>
    </source>
</evidence>
<evidence type="ECO:0000313" key="6">
    <source>
        <dbReference type="EMBL" id="KAG1784668.1"/>
    </source>
</evidence>
<feature type="domain" description="Glycoside hydrolase family 20 catalytic" evidence="5">
    <location>
        <begin position="52"/>
        <end position="129"/>
    </location>
</feature>
<dbReference type="EMBL" id="JABBWE010000133">
    <property type="protein sequence ID" value="KAG1784668.1"/>
    <property type="molecule type" value="Genomic_DNA"/>
</dbReference>
<dbReference type="OrthoDB" id="428480at2759"/>
<protein>
    <recommendedName>
        <fullName evidence="3">beta-N-acetylhexosaminidase</fullName>
        <ecNumber evidence="3">3.2.1.52</ecNumber>
    </recommendedName>
</protein>
<comment type="similarity">
    <text evidence="2">Belongs to the glycosyl hydrolase 20 family.</text>
</comment>
<gene>
    <name evidence="6" type="ORF">HD556DRAFT_1451510</name>
</gene>
<dbReference type="SUPFAM" id="SSF51445">
    <property type="entry name" value="(Trans)glycosidases"/>
    <property type="match status" value="1"/>
</dbReference>
<dbReference type="GeneID" id="64601732"/>
<keyword evidence="4" id="KW-0378">Hydrolase</keyword>
<evidence type="ECO:0000256" key="3">
    <source>
        <dbReference type="ARBA" id="ARBA00012663"/>
    </source>
</evidence>
<name>A0A9P7DA53_9AGAM</name>
<comment type="catalytic activity">
    <reaction evidence="1">
        <text>Hydrolysis of terminal non-reducing N-acetyl-D-hexosamine residues in N-acetyl-beta-D-hexosaminides.</text>
        <dbReference type="EC" id="3.2.1.52"/>
    </reaction>
</comment>
<dbReference type="Proteomes" id="UP000719766">
    <property type="component" value="Unassembled WGS sequence"/>
</dbReference>
<dbReference type="EC" id="3.2.1.52" evidence="3"/>
<dbReference type="Pfam" id="PF00728">
    <property type="entry name" value="Glyco_hydro_20"/>
    <property type="match status" value="1"/>
</dbReference>
<evidence type="ECO:0000256" key="4">
    <source>
        <dbReference type="ARBA" id="ARBA00022801"/>
    </source>
</evidence>
<dbReference type="InterPro" id="IPR015883">
    <property type="entry name" value="Glyco_hydro_20_cat"/>
</dbReference>
<evidence type="ECO:0000259" key="5">
    <source>
        <dbReference type="Pfam" id="PF00728"/>
    </source>
</evidence>
<dbReference type="RefSeq" id="XP_041152153.1">
    <property type="nucleotide sequence ID" value="XM_041307968.1"/>
</dbReference>
<dbReference type="GO" id="GO:0004563">
    <property type="term" value="F:beta-N-acetylhexosaminidase activity"/>
    <property type="evidence" value="ECO:0007669"/>
    <property type="project" value="UniProtKB-EC"/>
</dbReference>
<dbReference type="AlphaFoldDB" id="A0A9P7DA53"/>
<dbReference type="Gene3D" id="3.20.20.80">
    <property type="entry name" value="Glycosidases"/>
    <property type="match status" value="1"/>
</dbReference>
<keyword evidence="7" id="KW-1185">Reference proteome</keyword>
<evidence type="ECO:0000256" key="1">
    <source>
        <dbReference type="ARBA" id="ARBA00001231"/>
    </source>
</evidence>
<sequence length="130" mass="14392">MSVCMDLTSYARATKTIEPSPVFSNSQDHMMIILTATLDSCIVLSSRRLRSEYIVQCAAARGIDVMMEIDTRGHAAIIVATYIDYAESFDASQWTNFTNEPPAGQRRFAFSEVMNFAASLLIDVAKILPS</sequence>
<comment type="caution">
    <text evidence="6">The sequence shown here is derived from an EMBL/GenBank/DDBJ whole genome shotgun (WGS) entry which is preliminary data.</text>
</comment>
<evidence type="ECO:0000256" key="2">
    <source>
        <dbReference type="ARBA" id="ARBA00006285"/>
    </source>
</evidence>
<proteinExistence type="inferred from homology"/>